<feature type="domain" description="KOW" evidence="10">
    <location>
        <begin position="214"/>
        <end position="241"/>
    </location>
</feature>
<dbReference type="SMART" id="SM00738">
    <property type="entry name" value="NGN"/>
    <property type="match status" value="1"/>
</dbReference>
<comment type="function">
    <text evidence="5 7">Participates in transcription elongation, termination and antitermination.</text>
</comment>
<dbReference type="SUPFAM" id="SSF50104">
    <property type="entry name" value="Translation proteins SH3-like domain"/>
    <property type="match status" value="1"/>
</dbReference>
<dbReference type="InterPro" id="IPR014722">
    <property type="entry name" value="Rib_uL2_dom2"/>
</dbReference>
<name>A0A518KEN2_9BACT</name>
<evidence type="ECO:0000256" key="2">
    <source>
        <dbReference type="ARBA" id="ARBA00022814"/>
    </source>
</evidence>
<sequence length="268" mass="29403">MSDETLPTDSKQPEAVDETSAAADGGLPDADAVDTTPVEEAAPDEAALAKAALIRELDELEAQMDDDEPVEESPAGPIEELGAGEFDEDIQLEWYILKVQSNRERTASDALRRKVAIEGIDRYFGEIIVPTEKVTEFKSGKKKTVERKIWPGYIAVQMHVNDDTWFAIRETSGIGDFTGAAGKPIPMSPADIAKILPKDEGEQGEDDAPKLNIKFAEGDKVKVIDGNFENFEGDVDTIDQQSGKITVMISIFGRSTPVELEYWQVEKL</sequence>
<dbReference type="InterPro" id="IPR001062">
    <property type="entry name" value="Transcrpt_antiterm_NusG"/>
</dbReference>
<dbReference type="Pfam" id="PF02357">
    <property type="entry name" value="NusG"/>
    <property type="match status" value="1"/>
</dbReference>
<dbReference type="NCBIfam" id="TIGR00922">
    <property type="entry name" value="nusG"/>
    <property type="match status" value="1"/>
</dbReference>
<evidence type="ECO:0000256" key="5">
    <source>
        <dbReference type="HAMAP-Rule" id="MF_00948"/>
    </source>
</evidence>
<feature type="compositionally biased region" description="Low complexity" evidence="8">
    <location>
        <begin position="21"/>
        <end position="34"/>
    </location>
</feature>
<dbReference type="GO" id="GO:0006354">
    <property type="term" value="P:DNA-templated transcription elongation"/>
    <property type="evidence" value="ECO:0007669"/>
    <property type="project" value="UniProtKB-UniRule"/>
</dbReference>
<dbReference type="PRINTS" id="PR00338">
    <property type="entry name" value="NUSGTNSCPFCT"/>
</dbReference>
<keyword evidence="12" id="KW-1185">Reference proteome</keyword>
<dbReference type="GO" id="GO:0032784">
    <property type="term" value="P:regulation of DNA-templated transcription elongation"/>
    <property type="evidence" value="ECO:0007669"/>
    <property type="project" value="InterPro"/>
</dbReference>
<dbReference type="GO" id="GO:0006353">
    <property type="term" value="P:DNA-templated transcription termination"/>
    <property type="evidence" value="ECO:0007669"/>
    <property type="project" value="UniProtKB-UniRule"/>
</dbReference>
<evidence type="ECO:0000256" key="3">
    <source>
        <dbReference type="ARBA" id="ARBA00023015"/>
    </source>
</evidence>
<dbReference type="SUPFAM" id="SSF82679">
    <property type="entry name" value="N-utilization substance G protein NusG, N-terminal domain"/>
    <property type="match status" value="1"/>
</dbReference>
<dbReference type="SMART" id="SM00739">
    <property type="entry name" value="KOW"/>
    <property type="match status" value="1"/>
</dbReference>
<protein>
    <recommendedName>
        <fullName evidence="5 6">Transcription termination/antitermination protein NusG</fullName>
    </recommendedName>
</protein>
<dbReference type="GO" id="GO:0031564">
    <property type="term" value="P:transcription antitermination"/>
    <property type="evidence" value="ECO:0007669"/>
    <property type="project" value="UniProtKB-UniRule"/>
</dbReference>
<evidence type="ECO:0000256" key="7">
    <source>
        <dbReference type="RuleBase" id="RU000538"/>
    </source>
</evidence>
<evidence type="ECO:0000259" key="9">
    <source>
        <dbReference type="SMART" id="SM00738"/>
    </source>
</evidence>
<organism evidence="11 12">
    <name type="scientific">Botrimarina mediterranea</name>
    <dbReference type="NCBI Taxonomy" id="2528022"/>
    <lineage>
        <taxon>Bacteria</taxon>
        <taxon>Pseudomonadati</taxon>
        <taxon>Planctomycetota</taxon>
        <taxon>Planctomycetia</taxon>
        <taxon>Pirellulales</taxon>
        <taxon>Lacipirellulaceae</taxon>
        <taxon>Botrimarina</taxon>
    </lineage>
</organism>
<dbReference type="Gene3D" id="2.30.30.30">
    <property type="match status" value="1"/>
</dbReference>
<keyword evidence="1 5" id="KW-0806">Transcription termination</keyword>
<dbReference type="HAMAP" id="MF_00948">
    <property type="entry name" value="NusG"/>
    <property type="match status" value="1"/>
</dbReference>
<dbReference type="PROSITE" id="PS01014">
    <property type="entry name" value="NUSG"/>
    <property type="match status" value="1"/>
</dbReference>
<dbReference type="PANTHER" id="PTHR30265">
    <property type="entry name" value="RHO-INTERACTING TRANSCRIPTION TERMINATION FACTOR NUSG"/>
    <property type="match status" value="1"/>
</dbReference>
<evidence type="ECO:0000256" key="8">
    <source>
        <dbReference type="SAM" id="MobiDB-lite"/>
    </source>
</evidence>
<evidence type="ECO:0000256" key="6">
    <source>
        <dbReference type="NCBIfam" id="TIGR00922"/>
    </source>
</evidence>
<dbReference type="EMBL" id="CP036349">
    <property type="protein sequence ID" value="QDV76257.1"/>
    <property type="molecule type" value="Genomic_DNA"/>
</dbReference>
<feature type="compositionally biased region" description="Polar residues" evidence="8">
    <location>
        <begin position="1"/>
        <end position="10"/>
    </location>
</feature>
<gene>
    <name evidence="5" type="primary">nusG</name>
    <name evidence="11" type="ORF">Spa11_44820</name>
</gene>
<feature type="domain" description="NusG-like N-terminal" evidence="9">
    <location>
        <begin position="91"/>
        <end position="199"/>
    </location>
</feature>
<keyword evidence="4 5" id="KW-0804">Transcription</keyword>
<dbReference type="CDD" id="cd06091">
    <property type="entry name" value="KOW_NusG"/>
    <property type="match status" value="1"/>
</dbReference>
<dbReference type="Gene3D" id="3.30.70.940">
    <property type="entry name" value="NusG, N-terminal domain"/>
    <property type="match status" value="1"/>
</dbReference>
<dbReference type="InterPro" id="IPR043425">
    <property type="entry name" value="NusG-like"/>
</dbReference>
<dbReference type="KEGG" id="bmei:Spa11_44820"/>
<dbReference type="InterPro" id="IPR005824">
    <property type="entry name" value="KOW"/>
</dbReference>
<keyword evidence="3 5" id="KW-0805">Transcription regulation</keyword>
<dbReference type="CDD" id="cd09891">
    <property type="entry name" value="NGN_Bact_1"/>
    <property type="match status" value="1"/>
</dbReference>
<dbReference type="PANTHER" id="PTHR30265:SF2">
    <property type="entry name" value="TRANSCRIPTION TERMINATION_ANTITERMINATION PROTEIN NUSG"/>
    <property type="match status" value="1"/>
</dbReference>
<dbReference type="Proteomes" id="UP000316426">
    <property type="component" value="Chromosome"/>
</dbReference>
<evidence type="ECO:0000313" key="11">
    <source>
        <dbReference type="EMBL" id="QDV76257.1"/>
    </source>
</evidence>
<feature type="region of interest" description="Disordered" evidence="8">
    <location>
        <begin position="63"/>
        <end position="83"/>
    </location>
</feature>
<dbReference type="InterPro" id="IPR006645">
    <property type="entry name" value="NGN-like_dom"/>
</dbReference>
<dbReference type="RefSeq" id="WP_197529585.1">
    <property type="nucleotide sequence ID" value="NZ_CP036349.1"/>
</dbReference>
<evidence type="ECO:0000256" key="4">
    <source>
        <dbReference type="ARBA" id="ARBA00023163"/>
    </source>
</evidence>
<dbReference type="InterPro" id="IPR008991">
    <property type="entry name" value="Translation_prot_SH3-like_sf"/>
</dbReference>
<dbReference type="InterPro" id="IPR047050">
    <property type="entry name" value="NGN"/>
</dbReference>
<dbReference type="InterPro" id="IPR036735">
    <property type="entry name" value="NGN_dom_sf"/>
</dbReference>
<dbReference type="GO" id="GO:0005829">
    <property type="term" value="C:cytosol"/>
    <property type="evidence" value="ECO:0007669"/>
    <property type="project" value="TreeGrafter"/>
</dbReference>
<evidence type="ECO:0000259" key="10">
    <source>
        <dbReference type="SMART" id="SM00739"/>
    </source>
</evidence>
<dbReference type="InterPro" id="IPR015869">
    <property type="entry name" value="Transcrpt_antiterm_NusG_bac_CS"/>
</dbReference>
<evidence type="ECO:0000313" key="12">
    <source>
        <dbReference type="Proteomes" id="UP000316426"/>
    </source>
</evidence>
<proteinExistence type="inferred from homology"/>
<feature type="region of interest" description="Disordered" evidence="8">
    <location>
        <begin position="1"/>
        <end position="40"/>
    </location>
</feature>
<dbReference type="AlphaFoldDB" id="A0A518KEN2"/>
<reference evidence="11 12" key="1">
    <citation type="submission" date="2019-02" db="EMBL/GenBank/DDBJ databases">
        <title>Deep-cultivation of Planctomycetes and their phenomic and genomic characterization uncovers novel biology.</title>
        <authorList>
            <person name="Wiegand S."/>
            <person name="Jogler M."/>
            <person name="Boedeker C."/>
            <person name="Pinto D."/>
            <person name="Vollmers J."/>
            <person name="Rivas-Marin E."/>
            <person name="Kohn T."/>
            <person name="Peeters S.H."/>
            <person name="Heuer A."/>
            <person name="Rast P."/>
            <person name="Oberbeckmann S."/>
            <person name="Bunk B."/>
            <person name="Jeske O."/>
            <person name="Meyerdierks A."/>
            <person name="Storesund J.E."/>
            <person name="Kallscheuer N."/>
            <person name="Luecker S."/>
            <person name="Lage O.M."/>
            <person name="Pohl T."/>
            <person name="Merkel B.J."/>
            <person name="Hornburger P."/>
            <person name="Mueller R.-W."/>
            <person name="Bruemmer F."/>
            <person name="Labrenz M."/>
            <person name="Spormann A.M."/>
            <person name="Op den Camp H."/>
            <person name="Overmann J."/>
            <person name="Amann R."/>
            <person name="Jetten M.S.M."/>
            <person name="Mascher T."/>
            <person name="Medema M.H."/>
            <person name="Devos D.P."/>
            <person name="Kaster A.-K."/>
            <person name="Ovreas L."/>
            <person name="Rohde M."/>
            <person name="Galperin M.Y."/>
            <person name="Jogler C."/>
        </authorList>
    </citation>
    <scope>NUCLEOTIDE SEQUENCE [LARGE SCALE GENOMIC DNA]</scope>
    <source>
        <strain evidence="11 12">Spa11</strain>
    </source>
</reference>
<comment type="similarity">
    <text evidence="5 7">Belongs to the NusG family.</text>
</comment>
<keyword evidence="2 5" id="KW-0889">Transcription antitermination</keyword>
<accession>A0A518KEN2</accession>
<evidence type="ECO:0000256" key="1">
    <source>
        <dbReference type="ARBA" id="ARBA00022472"/>
    </source>
</evidence>